<dbReference type="SUPFAM" id="SSF54909">
    <property type="entry name" value="Dimeric alpha+beta barrel"/>
    <property type="match status" value="1"/>
</dbReference>
<dbReference type="Gene3D" id="3.30.70.100">
    <property type="match status" value="1"/>
</dbReference>
<dbReference type="EMBL" id="BAABIC010000005">
    <property type="protein sequence ID" value="GAA4685205.1"/>
    <property type="molecule type" value="Genomic_DNA"/>
</dbReference>
<dbReference type="Pfam" id="PF07876">
    <property type="entry name" value="Dabb"/>
    <property type="match status" value="1"/>
</dbReference>
<dbReference type="Proteomes" id="UP001500325">
    <property type="component" value="Unassembled WGS sequence"/>
</dbReference>
<comment type="caution">
    <text evidence="2">The sequence shown here is derived from an EMBL/GenBank/DDBJ whole genome shotgun (WGS) entry which is preliminary data.</text>
</comment>
<reference evidence="3" key="1">
    <citation type="journal article" date="2019" name="Int. J. Syst. Evol. Microbiol.">
        <title>The Global Catalogue of Microorganisms (GCM) 10K type strain sequencing project: providing services to taxonomists for standard genome sequencing and annotation.</title>
        <authorList>
            <consortium name="The Broad Institute Genomics Platform"/>
            <consortium name="The Broad Institute Genome Sequencing Center for Infectious Disease"/>
            <person name="Wu L."/>
            <person name="Ma J."/>
        </authorList>
    </citation>
    <scope>NUCLEOTIDE SEQUENCE [LARGE SCALE GENOMIC DNA]</scope>
    <source>
        <strain evidence="3">JCM 18055</strain>
    </source>
</reference>
<dbReference type="InterPro" id="IPR013097">
    <property type="entry name" value="Dabb"/>
</dbReference>
<evidence type="ECO:0000313" key="3">
    <source>
        <dbReference type="Proteomes" id="UP001500325"/>
    </source>
</evidence>
<organism evidence="2 3">
    <name type="scientific">Pseudonocardia yuanmonensis</name>
    <dbReference type="NCBI Taxonomy" id="1095914"/>
    <lineage>
        <taxon>Bacteria</taxon>
        <taxon>Bacillati</taxon>
        <taxon>Actinomycetota</taxon>
        <taxon>Actinomycetes</taxon>
        <taxon>Pseudonocardiales</taxon>
        <taxon>Pseudonocardiaceae</taxon>
        <taxon>Pseudonocardia</taxon>
    </lineage>
</organism>
<protein>
    <recommendedName>
        <fullName evidence="1">Stress-response A/B barrel domain-containing protein</fullName>
    </recommendedName>
</protein>
<dbReference type="SMART" id="SM00886">
    <property type="entry name" value="Dabb"/>
    <property type="match status" value="1"/>
</dbReference>
<name>A0ABP8WB75_9PSEU</name>
<evidence type="ECO:0000259" key="1">
    <source>
        <dbReference type="PROSITE" id="PS51502"/>
    </source>
</evidence>
<proteinExistence type="predicted"/>
<dbReference type="InterPro" id="IPR011008">
    <property type="entry name" value="Dimeric_a/b-barrel"/>
</dbReference>
<gene>
    <name evidence="2" type="ORF">GCM10023215_20360</name>
</gene>
<accession>A0ABP8WB75</accession>
<keyword evidence="3" id="KW-1185">Reference proteome</keyword>
<dbReference type="PROSITE" id="PS51502">
    <property type="entry name" value="S_R_A_B_BARREL"/>
    <property type="match status" value="1"/>
</dbReference>
<feature type="domain" description="Stress-response A/B barrel" evidence="1">
    <location>
        <begin position="2"/>
        <end position="100"/>
    </location>
</feature>
<sequence length="105" mass="11206">MLTHTVLFRLPRPLDAAQRADFVAALQAFAADAPLTAGPVTVTTDLGLRDPANPRVADASLSTTFADVDSFTAYLNHPRHQAMVTKVLEPSGVTWLSMQADTSPS</sequence>
<evidence type="ECO:0000313" key="2">
    <source>
        <dbReference type="EMBL" id="GAA4685205.1"/>
    </source>
</evidence>